<accession>D7BKI6</accession>
<name>D7BKI6_ARCHD</name>
<dbReference type="HOGENOM" id="CLU_2614296_0_0_11"/>
<gene>
    <name evidence="2" type="ordered locus">Arch_1464</name>
</gene>
<dbReference type="SUPFAM" id="SSF49785">
    <property type="entry name" value="Galactose-binding domain-like"/>
    <property type="match status" value="1"/>
</dbReference>
<sequence>MTSPNGRVKGYELYVSNDVQNWGEPVVKGELKDTAEPQFIGLNGVTAAYVRLKGLSAQPSALDQQVMSATEIQIVKAP</sequence>
<dbReference type="InterPro" id="IPR000421">
    <property type="entry name" value="FA58C"/>
</dbReference>
<evidence type="ECO:0000313" key="3">
    <source>
        <dbReference type="Proteomes" id="UP000000376"/>
    </source>
</evidence>
<reference evidence="2 3" key="1">
    <citation type="journal article" date="2010" name="Stand. Genomic Sci.">
        <title>Complete genome sequence of Arcanobacterium haemolyticum type strain (11018).</title>
        <authorList>
            <person name="Yasawong M."/>
            <person name="Teshima H."/>
            <person name="Lapidus A."/>
            <person name="Nolan M."/>
            <person name="Lucas S."/>
            <person name="Glavina Del Rio T."/>
            <person name="Tice H."/>
            <person name="Cheng J."/>
            <person name="Bruce D."/>
            <person name="Detter C."/>
            <person name="Tapia R."/>
            <person name="Han C."/>
            <person name="Goodwin L."/>
            <person name="Pitluck S."/>
            <person name="Liolios K."/>
            <person name="Ivanova N."/>
            <person name="Mavromatis K."/>
            <person name="Mikhailova N."/>
            <person name="Pati A."/>
            <person name="Chen A."/>
            <person name="Palaniappan K."/>
            <person name="Land M."/>
            <person name="Hauser L."/>
            <person name="Chang Y."/>
            <person name="Jeffries C."/>
            <person name="Rohde M."/>
            <person name="Sikorski J."/>
            <person name="Pukall R."/>
            <person name="Goker M."/>
            <person name="Woyke T."/>
            <person name="Bristow J."/>
            <person name="Eisen J."/>
            <person name="Markowitz V."/>
            <person name="Hugenholtz P."/>
            <person name="Kyrpides N."/>
            <person name="Klenk H."/>
        </authorList>
    </citation>
    <scope>NUCLEOTIDE SEQUENCE [LARGE SCALE GENOMIC DNA]</scope>
    <source>
        <strain evidence="3">ATCC 9345 / DSM 20595 / CCUG 17215 / LMG 16163 / NBRC 15585 / NCTC 8452 / 11018</strain>
    </source>
</reference>
<dbReference type="KEGG" id="ahe:Arch_1464"/>
<dbReference type="Pfam" id="PF00754">
    <property type="entry name" value="F5_F8_type_C"/>
    <property type="match status" value="1"/>
</dbReference>
<dbReference type="AlphaFoldDB" id="D7BKI6"/>
<dbReference type="RefSeq" id="WP_013170656.1">
    <property type="nucleotide sequence ID" value="NC_014218.1"/>
</dbReference>
<dbReference type="InterPro" id="IPR008979">
    <property type="entry name" value="Galactose-bd-like_sf"/>
</dbReference>
<dbReference type="Proteomes" id="UP000000376">
    <property type="component" value="Chromosome"/>
</dbReference>
<evidence type="ECO:0000259" key="1">
    <source>
        <dbReference type="Pfam" id="PF00754"/>
    </source>
</evidence>
<feature type="domain" description="F5/8 type C" evidence="1">
    <location>
        <begin position="5"/>
        <end position="59"/>
    </location>
</feature>
<organism evidence="2 3">
    <name type="scientific">Arcanobacterium haemolyticum (strain ATCC 9345 / DSM 20595 / CCM 5947 / CCUG 17215 / LMG 16163 / NBRC 15585 / NCTC 8452 / 11018)</name>
    <dbReference type="NCBI Taxonomy" id="644284"/>
    <lineage>
        <taxon>Bacteria</taxon>
        <taxon>Bacillati</taxon>
        <taxon>Actinomycetota</taxon>
        <taxon>Actinomycetes</taxon>
        <taxon>Actinomycetales</taxon>
        <taxon>Actinomycetaceae</taxon>
        <taxon>Arcanobacterium</taxon>
    </lineage>
</organism>
<protein>
    <submittedName>
        <fullName evidence="2">Coagulation factor 5/8 type domain protein</fullName>
    </submittedName>
</protein>
<dbReference type="EMBL" id="CP002045">
    <property type="protein sequence ID" value="ADH93166.1"/>
    <property type="molecule type" value="Genomic_DNA"/>
</dbReference>
<dbReference type="STRING" id="644284.Arch_1464"/>
<proteinExistence type="predicted"/>
<keyword evidence="3" id="KW-1185">Reference proteome</keyword>
<evidence type="ECO:0000313" key="2">
    <source>
        <dbReference type="EMBL" id="ADH93166.1"/>
    </source>
</evidence>
<dbReference type="Gene3D" id="2.60.120.260">
    <property type="entry name" value="Galactose-binding domain-like"/>
    <property type="match status" value="1"/>
</dbReference>